<dbReference type="GO" id="GO:0006352">
    <property type="term" value="P:DNA-templated transcription initiation"/>
    <property type="evidence" value="ECO:0007669"/>
    <property type="project" value="InterPro"/>
</dbReference>
<dbReference type="GO" id="GO:0016987">
    <property type="term" value="F:sigma factor activity"/>
    <property type="evidence" value="ECO:0007669"/>
    <property type="project" value="UniProtKB-KW"/>
</dbReference>
<comment type="similarity">
    <text evidence="1">Belongs to the sigma-70 factor family. ECF subfamily.</text>
</comment>
<dbReference type="Gene3D" id="1.10.10.10">
    <property type="entry name" value="Winged helix-like DNA-binding domain superfamily/Winged helix DNA-binding domain"/>
    <property type="match status" value="1"/>
</dbReference>
<proteinExistence type="inferred from homology"/>
<keyword evidence="8" id="KW-1185">Reference proteome</keyword>
<evidence type="ECO:0000256" key="1">
    <source>
        <dbReference type="ARBA" id="ARBA00010641"/>
    </source>
</evidence>
<accession>A0A841Q209</accession>
<organism evidence="7 8">
    <name type="scientific">Salirhabdus euzebyi</name>
    <dbReference type="NCBI Taxonomy" id="394506"/>
    <lineage>
        <taxon>Bacteria</taxon>
        <taxon>Bacillati</taxon>
        <taxon>Bacillota</taxon>
        <taxon>Bacilli</taxon>
        <taxon>Bacillales</taxon>
        <taxon>Bacillaceae</taxon>
        <taxon>Salirhabdus</taxon>
    </lineage>
</organism>
<dbReference type="InterPro" id="IPR013249">
    <property type="entry name" value="RNA_pol_sigma70_r4_t2"/>
</dbReference>
<name>A0A841Q209_9BACI</name>
<evidence type="ECO:0000259" key="5">
    <source>
        <dbReference type="Pfam" id="PF04542"/>
    </source>
</evidence>
<dbReference type="Proteomes" id="UP000581688">
    <property type="component" value="Unassembled WGS sequence"/>
</dbReference>
<evidence type="ECO:0000256" key="4">
    <source>
        <dbReference type="ARBA" id="ARBA00023163"/>
    </source>
</evidence>
<sequence>MQKRIYDSRIHEEMNCNVINKEEVLKWLMEEYGQHVIRLAYTYVKDKSLAEDVAQDVFVKCYQKLDDFRQESSYKSWLYRITVNKCKDVLKSWNFKNVKPVEFFHPKSNPVSGSTPEQISITNEKNRQISQTVLSLPIKLREVVIMYYYEELKIEEVASLLNININTVKSRLVRSRQRLKKMMGGTVFE</sequence>
<dbReference type="PANTHER" id="PTHR43133">
    <property type="entry name" value="RNA POLYMERASE ECF-TYPE SIGMA FACTO"/>
    <property type="match status" value="1"/>
</dbReference>
<dbReference type="PANTHER" id="PTHR43133:SF60">
    <property type="entry name" value="RNA POLYMERASE SIGMA FACTOR SIGV"/>
    <property type="match status" value="1"/>
</dbReference>
<dbReference type="GO" id="GO:0003677">
    <property type="term" value="F:DNA binding"/>
    <property type="evidence" value="ECO:0007669"/>
    <property type="project" value="InterPro"/>
</dbReference>
<keyword evidence="4" id="KW-0804">Transcription</keyword>
<dbReference type="Gene3D" id="1.10.1740.10">
    <property type="match status" value="1"/>
</dbReference>
<keyword evidence="2" id="KW-0805">Transcription regulation</keyword>
<dbReference type="InterPro" id="IPR007627">
    <property type="entry name" value="RNA_pol_sigma70_r2"/>
</dbReference>
<feature type="domain" description="RNA polymerase sigma-70 region 2" evidence="5">
    <location>
        <begin position="28"/>
        <end position="91"/>
    </location>
</feature>
<dbReference type="SUPFAM" id="SSF88946">
    <property type="entry name" value="Sigma2 domain of RNA polymerase sigma factors"/>
    <property type="match status" value="1"/>
</dbReference>
<dbReference type="InterPro" id="IPR013324">
    <property type="entry name" value="RNA_pol_sigma_r3/r4-like"/>
</dbReference>
<feature type="domain" description="RNA polymerase sigma factor 70 region 4 type 2" evidence="6">
    <location>
        <begin position="127"/>
        <end position="179"/>
    </location>
</feature>
<dbReference type="InterPro" id="IPR036388">
    <property type="entry name" value="WH-like_DNA-bd_sf"/>
</dbReference>
<protein>
    <submittedName>
        <fullName evidence="7">RNA polymerase sigma-70 factor (ECF subfamily)</fullName>
    </submittedName>
</protein>
<gene>
    <name evidence="7" type="ORF">HNQ94_000827</name>
</gene>
<dbReference type="EMBL" id="JACHGH010000002">
    <property type="protein sequence ID" value="MBB6452382.1"/>
    <property type="molecule type" value="Genomic_DNA"/>
</dbReference>
<keyword evidence="3" id="KW-0731">Sigma factor</keyword>
<evidence type="ECO:0000256" key="3">
    <source>
        <dbReference type="ARBA" id="ARBA00023082"/>
    </source>
</evidence>
<dbReference type="SUPFAM" id="SSF88659">
    <property type="entry name" value="Sigma3 and sigma4 domains of RNA polymerase sigma factors"/>
    <property type="match status" value="1"/>
</dbReference>
<dbReference type="NCBIfam" id="TIGR02937">
    <property type="entry name" value="sigma70-ECF"/>
    <property type="match status" value="1"/>
</dbReference>
<evidence type="ECO:0000256" key="2">
    <source>
        <dbReference type="ARBA" id="ARBA00023015"/>
    </source>
</evidence>
<comment type="caution">
    <text evidence="7">The sequence shown here is derived from an EMBL/GenBank/DDBJ whole genome shotgun (WGS) entry which is preliminary data.</text>
</comment>
<dbReference type="CDD" id="cd06171">
    <property type="entry name" value="Sigma70_r4"/>
    <property type="match status" value="1"/>
</dbReference>
<dbReference type="InterPro" id="IPR013325">
    <property type="entry name" value="RNA_pol_sigma_r2"/>
</dbReference>
<dbReference type="RefSeq" id="WP_174494954.1">
    <property type="nucleotide sequence ID" value="NZ_CADDWK010000002.1"/>
</dbReference>
<reference evidence="7 8" key="1">
    <citation type="submission" date="2020-08" db="EMBL/GenBank/DDBJ databases">
        <title>Genomic Encyclopedia of Type Strains, Phase IV (KMG-IV): sequencing the most valuable type-strain genomes for metagenomic binning, comparative biology and taxonomic classification.</title>
        <authorList>
            <person name="Goeker M."/>
        </authorList>
    </citation>
    <scope>NUCLEOTIDE SEQUENCE [LARGE SCALE GENOMIC DNA]</scope>
    <source>
        <strain evidence="7 8">DSM 19612</strain>
    </source>
</reference>
<dbReference type="AlphaFoldDB" id="A0A841Q209"/>
<dbReference type="Pfam" id="PF04542">
    <property type="entry name" value="Sigma70_r2"/>
    <property type="match status" value="1"/>
</dbReference>
<dbReference type="Pfam" id="PF08281">
    <property type="entry name" value="Sigma70_r4_2"/>
    <property type="match status" value="1"/>
</dbReference>
<evidence type="ECO:0000313" key="7">
    <source>
        <dbReference type="EMBL" id="MBB6452382.1"/>
    </source>
</evidence>
<dbReference type="NCBIfam" id="NF006930">
    <property type="entry name" value="PRK09415.1"/>
    <property type="match status" value="1"/>
</dbReference>
<dbReference type="InterPro" id="IPR039425">
    <property type="entry name" value="RNA_pol_sigma-70-like"/>
</dbReference>
<evidence type="ECO:0000313" key="8">
    <source>
        <dbReference type="Proteomes" id="UP000581688"/>
    </source>
</evidence>
<dbReference type="InterPro" id="IPR014284">
    <property type="entry name" value="RNA_pol_sigma-70_dom"/>
</dbReference>
<evidence type="ECO:0000259" key="6">
    <source>
        <dbReference type="Pfam" id="PF08281"/>
    </source>
</evidence>